<feature type="compositionally biased region" description="Basic and acidic residues" evidence="1">
    <location>
        <begin position="38"/>
        <end position="57"/>
    </location>
</feature>
<feature type="compositionally biased region" description="Basic residues" evidence="1">
    <location>
        <begin position="19"/>
        <end position="37"/>
    </location>
</feature>
<dbReference type="EMBL" id="KQ977827">
    <property type="protein sequence ID" value="KYM99484.1"/>
    <property type="molecule type" value="Genomic_DNA"/>
</dbReference>
<gene>
    <name evidence="2" type="ORF">ALC62_09831</name>
</gene>
<reference evidence="2 3" key="1">
    <citation type="submission" date="2016-03" db="EMBL/GenBank/DDBJ databases">
        <title>Cyphomyrmex costatus WGS genome.</title>
        <authorList>
            <person name="Nygaard S."/>
            <person name="Hu H."/>
            <person name="Boomsma J."/>
            <person name="Zhang G."/>
        </authorList>
    </citation>
    <scope>NUCLEOTIDE SEQUENCE [LARGE SCALE GENOMIC DNA]</scope>
    <source>
        <strain evidence="2">MS0001</strain>
        <tissue evidence="2">Whole body</tissue>
    </source>
</reference>
<evidence type="ECO:0000313" key="2">
    <source>
        <dbReference type="EMBL" id="KYM99484.1"/>
    </source>
</evidence>
<protein>
    <submittedName>
        <fullName evidence="2">Uncharacterized protein</fullName>
    </submittedName>
</protein>
<proteinExistence type="predicted"/>
<dbReference type="AlphaFoldDB" id="A0A195CF26"/>
<feature type="compositionally biased region" description="Acidic residues" evidence="1">
    <location>
        <begin position="58"/>
        <end position="67"/>
    </location>
</feature>
<evidence type="ECO:0000256" key="1">
    <source>
        <dbReference type="SAM" id="MobiDB-lite"/>
    </source>
</evidence>
<feature type="region of interest" description="Disordered" evidence="1">
    <location>
        <begin position="1"/>
        <end position="67"/>
    </location>
</feature>
<name>A0A195CF26_9HYME</name>
<evidence type="ECO:0000313" key="3">
    <source>
        <dbReference type="Proteomes" id="UP000078542"/>
    </source>
</evidence>
<organism evidence="2 3">
    <name type="scientific">Cyphomyrmex costatus</name>
    <dbReference type="NCBI Taxonomy" id="456900"/>
    <lineage>
        <taxon>Eukaryota</taxon>
        <taxon>Metazoa</taxon>
        <taxon>Ecdysozoa</taxon>
        <taxon>Arthropoda</taxon>
        <taxon>Hexapoda</taxon>
        <taxon>Insecta</taxon>
        <taxon>Pterygota</taxon>
        <taxon>Neoptera</taxon>
        <taxon>Endopterygota</taxon>
        <taxon>Hymenoptera</taxon>
        <taxon>Apocrita</taxon>
        <taxon>Aculeata</taxon>
        <taxon>Formicoidea</taxon>
        <taxon>Formicidae</taxon>
        <taxon>Myrmicinae</taxon>
        <taxon>Cyphomyrmex</taxon>
    </lineage>
</organism>
<keyword evidence="3" id="KW-1185">Reference proteome</keyword>
<sequence length="67" mass="7800">MKCPEPTFIFRAERSSVSVRRKRGRRTGGERRRRSRERKGEDDDKEEKQTCKDKTSGAEEDGNALEV</sequence>
<accession>A0A195CF26</accession>
<dbReference type="Proteomes" id="UP000078542">
    <property type="component" value="Unassembled WGS sequence"/>
</dbReference>